<sequence length="58" mass="6472">NFQRTHADHTYVGYFPGSGGELNRSSCWEGSQHGLHELKYVSLCCVEILAFVSLSNPE</sequence>
<keyword evidence="2" id="KW-1185">Reference proteome</keyword>
<dbReference type="AlphaFoldDB" id="A0A401PHW7"/>
<dbReference type="EMBL" id="BFAA01002164">
    <property type="protein sequence ID" value="GCB72694.1"/>
    <property type="molecule type" value="Genomic_DNA"/>
</dbReference>
<proteinExistence type="predicted"/>
<protein>
    <submittedName>
        <fullName evidence="1">Uncharacterized protein</fullName>
    </submittedName>
</protein>
<dbReference type="Proteomes" id="UP000288216">
    <property type="component" value="Unassembled WGS sequence"/>
</dbReference>
<evidence type="ECO:0000313" key="1">
    <source>
        <dbReference type="EMBL" id="GCB72694.1"/>
    </source>
</evidence>
<reference evidence="1 2" key="1">
    <citation type="journal article" date="2018" name="Nat. Ecol. Evol.">
        <title>Shark genomes provide insights into elasmobranch evolution and the origin of vertebrates.</title>
        <authorList>
            <person name="Hara Y"/>
            <person name="Yamaguchi K"/>
            <person name="Onimaru K"/>
            <person name="Kadota M"/>
            <person name="Koyanagi M"/>
            <person name="Keeley SD"/>
            <person name="Tatsumi K"/>
            <person name="Tanaka K"/>
            <person name="Motone F"/>
            <person name="Kageyama Y"/>
            <person name="Nozu R"/>
            <person name="Adachi N"/>
            <person name="Nishimura O"/>
            <person name="Nakagawa R"/>
            <person name="Tanegashima C"/>
            <person name="Kiyatake I"/>
            <person name="Matsumoto R"/>
            <person name="Murakumo K"/>
            <person name="Nishida K"/>
            <person name="Terakita A"/>
            <person name="Kuratani S"/>
            <person name="Sato K"/>
            <person name="Hyodo S Kuraku.S."/>
        </authorList>
    </citation>
    <scope>NUCLEOTIDE SEQUENCE [LARGE SCALE GENOMIC DNA]</scope>
</reference>
<organism evidence="1 2">
    <name type="scientific">Scyliorhinus torazame</name>
    <name type="common">Cloudy catshark</name>
    <name type="synonym">Catulus torazame</name>
    <dbReference type="NCBI Taxonomy" id="75743"/>
    <lineage>
        <taxon>Eukaryota</taxon>
        <taxon>Metazoa</taxon>
        <taxon>Chordata</taxon>
        <taxon>Craniata</taxon>
        <taxon>Vertebrata</taxon>
        <taxon>Chondrichthyes</taxon>
        <taxon>Elasmobranchii</taxon>
        <taxon>Galeomorphii</taxon>
        <taxon>Galeoidea</taxon>
        <taxon>Carcharhiniformes</taxon>
        <taxon>Scyliorhinidae</taxon>
        <taxon>Scyliorhinus</taxon>
    </lineage>
</organism>
<name>A0A401PHW7_SCYTO</name>
<comment type="caution">
    <text evidence="1">The sequence shown here is derived from an EMBL/GenBank/DDBJ whole genome shotgun (WGS) entry which is preliminary data.</text>
</comment>
<gene>
    <name evidence="1" type="ORF">scyTo_0006426</name>
</gene>
<accession>A0A401PHW7</accession>
<evidence type="ECO:0000313" key="2">
    <source>
        <dbReference type="Proteomes" id="UP000288216"/>
    </source>
</evidence>
<feature type="non-terminal residue" evidence="1">
    <location>
        <position position="1"/>
    </location>
</feature>